<protein>
    <recommendedName>
        <fullName evidence="3">HTH marR-type domain-containing protein</fullName>
    </recommendedName>
</protein>
<proteinExistence type="predicted"/>
<evidence type="ECO:0000313" key="1">
    <source>
        <dbReference type="EMBL" id="AKM07741.1"/>
    </source>
</evidence>
<accession>A0A0G3XAT7</accession>
<dbReference type="Proteomes" id="UP000037643">
    <property type="component" value="Chromosome"/>
</dbReference>
<dbReference type="SUPFAM" id="SSF46785">
    <property type="entry name" value="Winged helix' DNA-binding domain"/>
    <property type="match status" value="1"/>
</dbReference>
<evidence type="ECO:0000313" key="2">
    <source>
        <dbReference type="Proteomes" id="UP000037643"/>
    </source>
</evidence>
<dbReference type="STRING" id="543877.AM2010_1675"/>
<keyword evidence="2" id="KW-1185">Reference proteome</keyword>
<dbReference type="EMBL" id="CP011805">
    <property type="protein sequence ID" value="AKM07741.1"/>
    <property type="molecule type" value="Genomic_DNA"/>
</dbReference>
<dbReference type="InterPro" id="IPR036388">
    <property type="entry name" value="WH-like_DNA-bd_sf"/>
</dbReference>
<evidence type="ECO:0008006" key="3">
    <source>
        <dbReference type="Google" id="ProtNLM"/>
    </source>
</evidence>
<dbReference type="AlphaFoldDB" id="A0A0G3XAT7"/>
<dbReference type="KEGG" id="amx:AM2010_1675"/>
<organism evidence="1 2">
    <name type="scientific">Pelagerythrobacter marensis</name>
    <dbReference type="NCBI Taxonomy" id="543877"/>
    <lineage>
        <taxon>Bacteria</taxon>
        <taxon>Pseudomonadati</taxon>
        <taxon>Pseudomonadota</taxon>
        <taxon>Alphaproteobacteria</taxon>
        <taxon>Sphingomonadales</taxon>
        <taxon>Erythrobacteraceae</taxon>
        <taxon>Pelagerythrobacter</taxon>
    </lineage>
</organism>
<reference evidence="1 2" key="1">
    <citation type="submission" date="2015-06" db="EMBL/GenBank/DDBJ databases">
        <authorList>
            <person name="Kim K.M."/>
        </authorList>
    </citation>
    <scope>NUCLEOTIDE SEQUENCE [LARGE SCALE GENOMIC DNA]</scope>
    <source>
        <strain evidence="1 2">KCTC 22370</strain>
    </source>
</reference>
<dbReference type="PATRIC" id="fig|543877.4.peg.1701"/>
<sequence>MGEFIPKNLVKDWAWDIFLELFVNGEEGGIVYVKHLMLTCNTTPTSAMRLIDRIEDAGLIERSTDYLDQRRVIIKLSDRGREAMIAILRDASAWADRDIAADAPRPFTPRPG</sequence>
<dbReference type="Gene3D" id="1.10.10.10">
    <property type="entry name" value="Winged helix-like DNA-binding domain superfamily/Winged helix DNA-binding domain"/>
    <property type="match status" value="1"/>
</dbReference>
<dbReference type="InterPro" id="IPR036390">
    <property type="entry name" value="WH_DNA-bd_sf"/>
</dbReference>
<name>A0A0G3XAT7_9SPHN</name>
<gene>
    <name evidence="1" type="ORF">AM2010_1675</name>
</gene>